<dbReference type="EMBL" id="VLJN01000020">
    <property type="protein sequence ID" value="TWG84945.1"/>
    <property type="molecule type" value="Genomic_DNA"/>
</dbReference>
<evidence type="ECO:0000256" key="2">
    <source>
        <dbReference type="ARBA" id="ARBA00022870"/>
    </source>
</evidence>
<sequence length="536" mass="58353">MIMESVASRHDISGMAARAAEVDPLVMEQAVTAVPGYTVSRKPSLSSAIRGLEGNALFAPPEPITDEVDARTAEEALQQVMAALSGAKDALDEVSKDKDTPWTLRMLGKATSSMMQFASTVLSPDAAAIAMQGLQNEFITDRVRYTMESIRDQRKAMAWAMEQKTRKEEEALQKQKEQEKKATKGQIICVVVSWASSALQVGMGIFKLATGQPTGALDVMTGLCGLARSAMETFVLAHPDSRPKLQNAIDKMAKAELAVGLVSAAIDIASAVRIARLAQRLVTKVCEKFMVNASNQCTVGFTLVNAIKNGSAVSMECAQQLARSLAKEVAEEVGSRLQDLFKLSEQLIGRAKTFFAKEIFSGNSAFHSFITKALSKASVERMVEDTLWSAAKTMAKKAGDLDNPAVISKLLDGYFDTFRNQLNRAIAFAVARVLSAIAAPMTVARAIKGSYDIAEGLKTRSAAKETERIQQLMMEVSILEFMMRQIQSQLKDLKKGMERETEEHTQNTEQISRHVRDQVEVKLGIADSMQAVGVMA</sequence>
<evidence type="ECO:0000259" key="5">
    <source>
        <dbReference type="Pfam" id="PF04888"/>
    </source>
</evidence>
<keyword evidence="2" id="KW-1043">Host membrane</keyword>
<feature type="domain" description="Translocator protein BipB-like C-terminal" evidence="5">
    <location>
        <begin position="148"/>
        <end position="526"/>
    </location>
</feature>
<dbReference type="AlphaFoldDB" id="A0A562BID0"/>
<accession>A0A562BID0</accession>
<name>A0A562BID0_9BURK</name>
<dbReference type="GO" id="GO:0033644">
    <property type="term" value="C:host cell membrane"/>
    <property type="evidence" value="ECO:0007669"/>
    <property type="project" value="UniProtKB-SubCell"/>
</dbReference>
<proteinExistence type="inferred from homology"/>
<comment type="subcellular location">
    <subcellularLocation>
        <location evidence="1">Host membrane</location>
    </subcellularLocation>
</comment>
<dbReference type="Proteomes" id="UP000318141">
    <property type="component" value="Unassembled WGS sequence"/>
</dbReference>
<evidence type="ECO:0000313" key="7">
    <source>
        <dbReference type="Proteomes" id="UP000318141"/>
    </source>
</evidence>
<organism evidence="6 7">
    <name type="scientific">Cupriavidus gilardii J11</name>
    <dbReference type="NCBI Taxonomy" id="936133"/>
    <lineage>
        <taxon>Bacteria</taxon>
        <taxon>Pseudomonadati</taxon>
        <taxon>Pseudomonadota</taxon>
        <taxon>Betaproteobacteria</taxon>
        <taxon>Burkholderiales</taxon>
        <taxon>Burkholderiaceae</taxon>
        <taxon>Cupriavidus</taxon>
    </lineage>
</organism>
<evidence type="ECO:0000313" key="6">
    <source>
        <dbReference type="EMBL" id="TWG84945.1"/>
    </source>
</evidence>
<gene>
    <name evidence="6" type="ORF">L602_002700000370</name>
</gene>
<evidence type="ECO:0000256" key="3">
    <source>
        <dbReference type="ARBA" id="ARBA00023026"/>
    </source>
</evidence>
<protein>
    <submittedName>
        <fullName evidence="6">Secreted effector protein SseC</fullName>
    </submittedName>
</protein>
<dbReference type="Pfam" id="PF04888">
    <property type="entry name" value="SseC"/>
    <property type="match status" value="1"/>
</dbReference>
<comment type="caution">
    <text evidence="6">The sequence shown here is derived from an EMBL/GenBank/DDBJ whole genome shotgun (WGS) entry which is preliminary data.</text>
</comment>
<keyword evidence="2" id="KW-0472">Membrane</keyword>
<evidence type="ECO:0000256" key="1">
    <source>
        <dbReference type="ARBA" id="ARBA00004551"/>
    </source>
</evidence>
<keyword evidence="7" id="KW-1185">Reference proteome</keyword>
<comment type="similarity">
    <text evidence="4">Belongs to the SctE/SipB/YopB family.</text>
</comment>
<keyword evidence="3" id="KW-0843">Virulence</keyword>
<reference evidence="6 7" key="1">
    <citation type="submission" date="2019-07" db="EMBL/GenBank/DDBJ databases">
        <title>Genome sequencing of lignin-degrading bacterial isolates.</title>
        <authorList>
            <person name="Gladden J."/>
        </authorList>
    </citation>
    <scope>NUCLEOTIDE SEQUENCE [LARGE SCALE GENOMIC DNA]</scope>
    <source>
        <strain evidence="6 7">J11</strain>
    </source>
</reference>
<dbReference type="OrthoDB" id="6479672at2"/>
<evidence type="ECO:0000256" key="4">
    <source>
        <dbReference type="ARBA" id="ARBA00035640"/>
    </source>
</evidence>
<dbReference type="InterPro" id="IPR006972">
    <property type="entry name" value="BipB-like_C"/>
</dbReference>